<dbReference type="EMBL" id="BGZK01001419">
    <property type="protein sequence ID" value="GBP79566.1"/>
    <property type="molecule type" value="Genomic_DNA"/>
</dbReference>
<name>A0A4C1YTE3_EUMVA</name>
<evidence type="ECO:0000313" key="1">
    <source>
        <dbReference type="EMBL" id="GBP79566.1"/>
    </source>
</evidence>
<organism evidence="1 2">
    <name type="scientific">Eumeta variegata</name>
    <name type="common">Bagworm moth</name>
    <name type="synonym">Eumeta japonica</name>
    <dbReference type="NCBI Taxonomy" id="151549"/>
    <lineage>
        <taxon>Eukaryota</taxon>
        <taxon>Metazoa</taxon>
        <taxon>Ecdysozoa</taxon>
        <taxon>Arthropoda</taxon>
        <taxon>Hexapoda</taxon>
        <taxon>Insecta</taxon>
        <taxon>Pterygota</taxon>
        <taxon>Neoptera</taxon>
        <taxon>Endopterygota</taxon>
        <taxon>Lepidoptera</taxon>
        <taxon>Glossata</taxon>
        <taxon>Ditrysia</taxon>
        <taxon>Tineoidea</taxon>
        <taxon>Psychidae</taxon>
        <taxon>Oiketicinae</taxon>
        <taxon>Eumeta</taxon>
    </lineage>
</organism>
<proteinExistence type="predicted"/>
<evidence type="ECO:0000313" key="2">
    <source>
        <dbReference type="Proteomes" id="UP000299102"/>
    </source>
</evidence>
<gene>
    <name evidence="1" type="ORF">EVAR_52024_1</name>
</gene>
<protein>
    <submittedName>
        <fullName evidence="1">Uncharacterized protein</fullName>
    </submittedName>
</protein>
<sequence length="172" mass="19380">MLRREDKASIQKKGACLEHVADFFSISSVFQAASFSMLHAEFDLDLFNACSIAVLAICGLVKRSRREEKTNKRQKAVEPCVPTAAAGTAGARVRPPIYKRRRSILAQCWVRAGTHHRHQPRHPRREPPLDHLFRLDTLTSSAVLSDAENHNAAVHCFAYPRVRAVDGRRRTT</sequence>
<dbReference type="AlphaFoldDB" id="A0A4C1YTE3"/>
<reference evidence="1 2" key="1">
    <citation type="journal article" date="2019" name="Commun. Biol.">
        <title>The bagworm genome reveals a unique fibroin gene that provides high tensile strength.</title>
        <authorList>
            <person name="Kono N."/>
            <person name="Nakamura H."/>
            <person name="Ohtoshi R."/>
            <person name="Tomita M."/>
            <person name="Numata K."/>
            <person name="Arakawa K."/>
        </authorList>
    </citation>
    <scope>NUCLEOTIDE SEQUENCE [LARGE SCALE GENOMIC DNA]</scope>
</reference>
<dbReference type="Proteomes" id="UP000299102">
    <property type="component" value="Unassembled WGS sequence"/>
</dbReference>
<accession>A0A4C1YTE3</accession>
<keyword evidence="2" id="KW-1185">Reference proteome</keyword>
<comment type="caution">
    <text evidence="1">The sequence shown here is derived from an EMBL/GenBank/DDBJ whole genome shotgun (WGS) entry which is preliminary data.</text>
</comment>